<evidence type="ECO:0000256" key="2">
    <source>
        <dbReference type="ARBA" id="ARBA00022692"/>
    </source>
</evidence>
<dbReference type="InterPro" id="IPR036259">
    <property type="entry name" value="MFS_trans_sf"/>
</dbReference>
<feature type="domain" description="Major facilitator superfamily (MFS) profile" evidence="6">
    <location>
        <begin position="20"/>
        <end position="398"/>
    </location>
</feature>
<dbReference type="Pfam" id="PF07690">
    <property type="entry name" value="MFS_1"/>
    <property type="match status" value="1"/>
</dbReference>
<dbReference type="STRING" id="1449976.KALB_4000"/>
<dbReference type="GO" id="GO:0005886">
    <property type="term" value="C:plasma membrane"/>
    <property type="evidence" value="ECO:0007669"/>
    <property type="project" value="UniProtKB-SubCell"/>
</dbReference>
<feature type="transmembrane region" description="Helical" evidence="5">
    <location>
        <begin position="287"/>
        <end position="305"/>
    </location>
</feature>
<dbReference type="KEGG" id="kal:KALB_4000"/>
<dbReference type="AlphaFoldDB" id="W5WGS3"/>
<organism evidence="7 8">
    <name type="scientific">Kutzneria albida DSM 43870</name>
    <dbReference type="NCBI Taxonomy" id="1449976"/>
    <lineage>
        <taxon>Bacteria</taxon>
        <taxon>Bacillati</taxon>
        <taxon>Actinomycetota</taxon>
        <taxon>Actinomycetes</taxon>
        <taxon>Pseudonocardiales</taxon>
        <taxon>Pseudonocardiaceae</taxon>
        <taxon>Kutzneria</taxon>
    </lineage>
</organism>
<feature type="transmembrane region" description="Helical" evidence="5">
    <location>
        <begin position="253"/>
        <end position="275"/>
    </location>
</feature>
<evidence type="ECO:0000256" key="3">
    <source>
        <dbReference type="ARBA" id="ARBA00022989"/>
    </source>
</evidence>
<evidence type="ECO:0000256" key="4">
    <source>
        <dbReference type="ARBA" id="ARBA00023136"/>
    </source>
</evidence>
<feature type="transmembrane region" description="Helical" evidence="5">
    <location>
        <begin position="55"/>
        <end position="74"/>
    </location>
</feature>
<feature type="transmembrane region" description="Helical" evidence="5">
    <location>
        <begin position="143"/>
        <end position="161"/>
    </location>
</feature>
<sequence>MTATRAGQTTETAQSVARWVTVLLATASAIVSSNIYCNQPLLGTAAAALGVPPGVLGLVPTAVQFGCAAGILVWVPAGDLLSRRRLILALTSVSALALVAAGLAQNVPWLVAASFAIGALSPIPQLVVPLAVALDGGVRRGRVVGTIQAGLLVGVLVSRTGSGWLAEWAGWHTVYWVSCVLTIALAVVLWRSLPDDPAPKGAPGGYRAVMASLPRLLARPLVWRITVSGALVGISLGAFWTTLTFLLEQDYGLGAGVVGLFGLVSAVTAVASPASGRLADRVGHRRALAALVGLVLAGWLVLWPGGQVLPWLLVGVVLLDVGMWGSQVICQAALFTLERATHNRLNALYFVLRFSGIAAGSSIGSLAWSTGGWTAVVLTGLLTGVAALVIGVSARTGAAPSGTQLAVAAGRD</sequence>
<dbReference type="PANTHER" id="PTHR42910:SF1">
    <property type="entry name" value="MAJOR FACILITATOR SUPERFAMILY (MFS) PROFILE DOMAIN-CONTAINING PROTEIN"/>
    <property type="match status" value="1"/>
</dbReference>
<dbReference type="PANTHER" id="PTHR42910">
    <property type="entry name" value="TRANSPORTER SCO4007-RELATED"/>
    <property type="match status" value="1"/>
</dbReference>
<dbReference type="CDD" id="cd17324">
    <property type="entry name" value="MFS_NepI_like"/>
    <property type="match status" value="1"/>
</dbReference>
<accession>W5WGS3</accession>
<evidence type="ECO:0000256" key="1">
    <source>
        <dbReference type="ARBA" id="ARBA00004651"/>
    </source>
</evidence>
<feature type="transmembrane region" description="Helical" evidence="5">
    <location>
        <begin position="173"/>
        <end position="190"/>
    </location>
</feature>
<dbReference type="GO" id="GO:0022857">
    <property type="term" value="F:transmembrane transporter activity"/>
    <property type="evidence" value="ECO:0007669"/>
    <property type="project" value="InterPro"/>
</dbReference>
<feature type="transmembrane region" description="Helical" evidence="5">
    <location>
        <begin position="16"/>
        <end position="35"/>
    </location>
</feature>
<evidence type="ECO:0000259" key="6">
    <source>
        <dbReference type="PROSITE" id="PS50850"/>
    </source>
</evidence>
<dbReference type="SUPFAM" id="SSF103473">
    <property type="entry name" value="MFS general substrate transporter"/>
    <property type="match status" value="1"/>
</dbReference>
<dbReference type="InterPro" id="IPR011701">
    <property type="entry name" value="MFS"/>
</dbReference>
<feature type="transmembrane region" description="Helical" evidence="5">
    <location>
        <begin position="373"/>
        <end position="394"/>
    </location>
</feature>
<evidence type="ECO:0000256" key="5">
    <source>
        <dbReference type="SAM" id="Phobius"/>
    </source>
</evidence>
<dbReference type="PATRIC" id="fig|1449976.3.peg.4032"/>
<dbReference type="eggNOG" id="COG2814">
    <property type="taxonomic scope" value="Bacteria"/>
</dbReference>
<feature type="transmembrane region" description="Helical" evidence="5">
    <location>
        <begin position="86"/>
        <end position="104"/>
    </location>
</feature>
<evidence type="ECO:0000313" key="8">
    <source>
        <dbReference type="Proteomes" id="UP000019225"/>
    </source>
</evidence>
<feature type="transmembrane region" description="Helical" evidence="5">
    <location>
        <begin position="221"/>
        <end position="247"/>
    </location>
</feature>
<dbReference type="Gene3D" id="1.20.1250.20">
    <property type="entry name" value="MFS general substrate transporter like domains"/>
    <property type="match status" value="1"/>
</dbReference>
<evidence type="ECO:0000313" key="7">
    <source>
        <dbReference type="EMBL" id="AHH97364.1"/>
    </source>
</evidence>
<feature type="transmembrane region" description="Helical" evidence="5">
    <location>
        <begin position="347"/>
        <end position="367"/>
    </location>
</feature>
<protein>
    <recommendedName>
        <fullName evidence="6">Major facilitator superfamily (MFS) profile domain-containing protein</fullName>
    </recommendedName>
</protein>
<reference evidence="7 8" key="1">
    <citation type="journal article" date="2014" name="BMC Genomics">
        <title>Complete genome sequence of producer of the glycopeptide antibiotic Aculeximycin Kutzneria albida DSM 43870T, a representative of minor genus of Pseudonocardiaceae.</title>
        <authorList>
            <person name="Rebets Y."/>
            <person name="Tokovenko B."/>
            <person name="Lushchyk I."/>
            <person name="Ruckert C."/>
            <person name="Zaburannyi N."/>
            <person name="Bechthold A."/>
            <person name="Kalinowski J."/>
            <person name="Luzhetskyy A."/>
        </authorList>
    </citation>
    <scope>NUCLEOTIDE SEQUENCE [LARGE SCALE GENOMIC DNA]</scope>
    <source>
        <strain evidence="7">DSM 43870</strain>
    </source>
</reference>
<dbReference type="PROSITE" id="PS50850">
    <property type="entry name" value="MFS"/>
    <property type="match status" value="1"/>
</dbReference>
<feature type="transmembrane region" description="Helical" evidence="5">
    <location>
        <begin position="311"/>
        <end position="335"/>
    </location>
</feature>
<keyword evidence="3 5" id="KW-1133">Transmembrane helix</keyword>
<name>W5WGS3_9PSEU</name>
<comment type="subcellular location">
    <subcellularLocation>
        <location evidence="1">Cell membrane</location>
        <topology evidence="1">Multi-pass membrane protein</topology>
    </subcellularLocation>
</comment>
<keyword evidence="8" id="KW-1185">Reference proteome</keyword>
<dbReference type="RefSeq" id="WP_025357452.1">
    <property type="nucleotide sequence ID" value="NZ_CP007155.1"/>
</dbReference>
<keyword evidence="2 5" id="KW-0812">Transmembrane</keyword>
<dbReference type="EMBL" id="CP007155">
    <property type="protein sequence ID" value="AHH97364.1"/>
    <property type="molecule type" value="Genomic_DNA"/>
</dbReference>
<dbReference type="InterPro" id="IPR020846">
    <property type="entry name" value="MFS_dom"/>
</dbReference>
<feature type="transmembrane region" description="Helical" evidence="5">
    <location>
        <begin position="110"/>
        <end position="131"/>
    </location>
</feature>
<keyword evidence="4 5" id="KW-0472">Membrane</keyword>
<proteinExistence type="predicted"/>
<dbReference type="HOGENOM" id="CLU_001265_23_0_11"/>
<dbReference type="Proteomes" id="UP000019225">
    <property type="component" value="Chromosome"/>
</dbReference>
<gene>
    <name evidence="7" type="ORF">KALB_4000</name>
</gene>